<feature type="domain" description="SHS2" evidence="5">
    <location>
        <begin position="7"/>
        <end position="194"/>
    </location>
</feature>
<evidence type="ECO:0000259" key="5">
    <source>
        <dbReference type="SMART" id="SM00842"/>
    </source>
</evidence>
<dbReference type="PANTHER" id="PTHR32432:SF4">
    <property type="entry name" value="CELL DIVISION PROTEIN FTSA"/>
    <property type="match status" value="1"/>
</dbReference>
<dbReference type="InterPro" id="IPR050696">
    <property type="entry name" value="FtsA/MreB"/>
</dbReference>
<evidence type="ECO:0000256" key="3">
    <source>
        <dbReference type="ARBA" id="ARBA00023136"/>
    </source>
</evidence>
<dbReference type="Gene3D" id="3.30.1490.110">
    <property type="match status" value="1"/>
</dbReference>
<keyword evidence="4" id="KW-0131">Cell cycle</keyword>
<keyword evidence="1" id="KW-1003">Cell membrane</keyword>
<dbReference type="GO" id="GO:0051301">
    <property type="term" value="P:cell division"/>
    <property type="evidence" value="ECO:0007669"/>
    <property type="project" value="UniProtKB-KW"/>
</dbReference>
<dbReference type="CDD" id="cd24048">
    <property type="entry name" value="ASKHA_NBD_FtsA"/>
    <property type="match status" value="1"/>
</dbReference>
<accession>A0A382M8P3</accession>
<name>A0A382M8P3_9ZZZZ</name>
<dbReference type="GO" id="GO:0032153">
    <property type="term" value="C:cell division site"/>
    <property type="evidence" value="ECO:0007669"/>
    <property type="project" value="TreeGrafter"/>
</dbReference>
<dbReference type="NCBIfam" id="TIGR01174">
    <property type="entry name" value="ftsA"/>
    <property type="match status" value="1"/>
</dbReference>
<dbReference type="AlphaFoldDB" id="A0A382M8P3"/>
<dbReference type="Pfam" id="PF02491">
    <property type="entry name" value="SHS2_FTSA"/>
    <property type="match status" value="1"/>
</dbReference>
<evidence type="ECO:0000256" key="1">
    <source>
        <dbReference type="ARBA" id="ARBA00022475"/>
    </source>
</evidence>
<evidence type="ECO:0000256" key="4">
    <source>
        <dbReference type="ARBA" id="ARBA00023306"/>
    </source>
</evidence>
<keyword evidence="2" id="KW-0132">Cell division</keyword>
<gene>
    <name evidence="6" type="ORF">METZ01_LOCUS298113</name>
</gene>
<feature type="non-terminal residue" evidence="6">
    <location>
        <position position="228"/>
    </location>
</feature>
<dbReference type="SMART" id="SM00842">
    <property type="entry name" value="FtsA"/>
    <property type="match status" value="1"/>
</dbReference>
<evidence type="ECO:0000256" key="2">
    <source>
        <dbReference type="ARBA" id="ARBA00022618"/>
    </source>
</evidence>
<reference evidence="6" key="1">
    <citation type="submission" date="2018-05" db="EMBL/GenBank/DDBJ databases">
        <authorList>
            <person name="Lanie J.A."/>
            <person name="Ng W.-L."/>
            <person name="Kazmierczak K.M."/>
            <person name="Andrzejewski T.M."/>
            <person name="Davidsen T.M."/>
            <person name="Wayne K.J."/>
            <person name="Tettelin H."/>
            <person name="Glass J.I."/>
            <person name="Rusch D."/>
            <person name="Podicherti R."/>
            <person name="Tsui H.-C.T."/>
            <person name="Winkler M.E."/>
        </authorList>
    </citation>
    <scope>NUCLEOTIDE SEQUENCE</scope>
</reference>
<proteinExistence type="predicted"/>
<dbReference type="InterPro" id="IPR003494">
    <property type="entry name" value="SHS2_FtsA"/>
</dbReference>
<dbReference type="SUPFAM" id="SSF53067">
    <property type="entry name" value="Actin-like ATPase domain"/>
    <property type="match status" value="1"/>
</dbReference>
<dbReference type="PANTHER" id="PTHR32432">
    <property type="entry name" value="CELL DIVISION PROTEIN FTSA-RELATED"/>
    <property type="match status" value="1"/>
</dbReference>
<dbReference type="GO" id="GO:0009898">
    <property type="term" value="C:cytoplasmic side of plasma membrane"/>
    <property type="evidence" value="ECO:0007669"/>
    <property type="project" value="TreeGrafter"/>
</dbReference>
<organism evidence="6">
    <name type="scientific">marine metagenome</name>
    <dbReference type="NCBI Taxonomy" id="408172"/>
    <lineage>
        <taxon>unclassified sequences</taxon>
        <taxon>metagenomes</taxon>
        <taxon>ecological metagenomes</taxon>
    </lineage>
</organism>
<keyword evidence="3" id="KW-0472">Membrane</keyword>
<dbReference type="InterPro" id="IPR020823">
    <property type="entry name" value="Cell_div_FtsA"/>
</dbReference>
<dbReference type="EMBL" id="UINC01092017">
    <property type="protein sequence ID" value="SVC45259.1"/>
    <property type="molecule type" value="Genomic_DNA"/>
</dbReference>
<protein>
    <recommendedName>
        <fullName evidence="5">SHS2 domain-containing protein</fullName>
    </recommendedName>
</protein>
<evidence type="ECO:0000313" key="6">
    <source>
        <dbReference type="EMBL" id="SVC45259.1"/>
    </source>
</evidence>
<dbReference type="InterPro" id="IPR043129">
    <property type="entry name" value="ATPase_NBD"/>
</dbReference>
<dbReference type="Gene3D" id="3.30.420.40">
    <property type="match status" value="2"/>
</dbReference>
<sequence length="228" mass="24062">MTNTKLITAIDVGTTKVCVLVAELLVTDEYEILGVGVAPSKGLRRGVVVNMEEAKMSISEAVEAAERSAGYEIDSAFVSIAGAHIDAINSHGVVGISGESIITQDDIDRALDAARAIVIPHNREVLHIIPRNFIVDGQEGIRMPLGMHGFRLEVEAHIITAASTTVKNLSQCIEDAGVVVEQFVLNPLAASEASLTDTERDLGVVSCDVGGGTTDVAIFIEGNVTDNK</sequence>